<dbReference type="AlphaFoldDB" id="A0A5J6MLC1"/>
<gene>
    <name evidence="2" type="ORF">FRZ44_34880</name>
</gene>
<dbReference type="KEGG" id="htq:FRZ44_34880"/>
<feature type="transmembrane region" description="Helical" evidence="1">
    <location>
        <begin position="43"/>
        <end position="64"/>
    </location>
</feature>
<dbReference type="EMBL" id="CP042906">
    <property type="protein sequence ID" value="QEX18184.1"/>
    <property type="molecule type" value="Genomic_DNA"/>
</dbReference>
<reference evidence="2 3" key="1">
    <citation type="submission" date="2019-08" db="EMBL/GenBank/DDBJ databases">
        <title>Hyperibacter terrae gen. nov., sp. nov. and Hyperibacter viscosus sp. nov., two new members in the family Rhodospirillaceae isolated from the rhizosphere of Hypericum perforatum.</title>
        <authorList>
            <person name="Noviana Z."/>
        </authorList>
    </citation>
    <scope>NUCLEOTIDE SEQUENCE [LARGE SCALE GENOMIC DNA]</scope>
    <source>
        <strain evidence="2 3">R5913</strain>
    </source>
</reference>
<organism evidence="2 3">
    <name type="scientific">Hypericibacter terrae</name>
    <dbReference type="NCBI Taxonomy" id="2602015"/>
    <lineage>
        <taxon>Bacteria</taxon>
        <taxon>Pseudomonadati</taxon>
        <taxon>Pseudomonadota</taxon>
        <taxon>Alphaproteobacteria</taxon>
        <taxon>Rhodospirillales</taxon>
        <taxon>Dongiaceae</taxon>
        <taxon>Hypericibacter</taxon>
    </lineage>
</organism>
<dbReference type="Proteomes" id="UP000326202">
    <property type="component" value="Chromosome"/>
</dbReference>
<dbReference type="RefSeq" id="WP_151178370.1">
    <property type="nucleotide sequence ID" value="NZ_CP042906.1"/>
</dbReference>
<evidence type="ECO:0000313" key="3">
    <source>
        <dbReference type="Proteomes" id="UP000326202"/>
    </source>
</evidence>
<name>A0A5J6MLC1_9PROT</name>
<dbReference type="InterPro" id="IPR021521">
    <property type="entry name" value="DUF3185"/>
</dbReference>
<keyword evidence="3" id="KW-1185">Reference proteome</keyword>
<keyword evidence="1" id="KW-1133">Transmembrane helix</keyword>
<dbReference type="Pfam" id="PF11381">
    <property type="entry name" value="DUF3185"/>
    <property type="match status" value="1"/>
</dbReference>
<protein>
    <submittedName>
        <fullName evidence="2">Uncharacterized protein</fullName>
    </submittedName>
</protein>
<sequence>MTPFRALGIAVAVAGSVFLFFGLNASDAPLAQASEALTGSYSNHTLWYIAGGLGAMIAGASMALPSRR</sequence>
<dbReference type="OrthoDB" id="6199344at2"/>
<evidence type="ECO:0000313" key="2">
    <source>
        <dbReference type="EMBL" id="QEX18184.1"/>
    </source>
</evidence>
<keyword evidence="1" id="KW-0812">Transmembrane</keyword>
<evidence type="ECO:0000256" key="1">
    <source>
        <dbReference type="SAM" id="Phobius"/>
    </source>
</evidence>
<accession>A0A5J6MLC1</accession>
<proteinExistence type="predicted"/>
<keyword evidence="1" id="KW-0472">Membrane</keyword>